<dbReference type="SMART" id="SM00260">
    <property type="entry name" value="CheW"/>
    <property type="match status" value="1"/>
</dbReference>
<dbReference type="InterPro" id="IPR036061">
    <property type="entry name" value="CheW-like_dom_sf"/>
</dbReference>
<dbReference type="PANTHER" id="PTHR22617:SF43">
    <property type="entry name" value="PROTEIN PILI"/>
    <property type="match status" value="1"/>
</dbReference>
<dbReference type="RefSeq" id="WP_115228460.1">
    <property type="nucleotide sequence ID" value="NZ_CAWOLO010000006.1"/>
</dbReference>
<accession>A0A377SW30</accession>
<evidence type="ECO:0000313" key="4">
    <source>
        <dbReference type="Proteomes" id="UP000255108"/>
    </source>
</evidence>
<keyword evidence="5" id="KW-1185">Reference proteome</keyword>
<dbReference type="SUPFAM" id="SSF50341">
    <property type="entry name" value="CheW-like"/>
    <property type="match status" value="1"/>
</dbReference>
<reference evidence="3 5" key="2">
    <citation type="submission" date="2019-03" db="EMBL/GenBank/DDBJ databases">
        <title>Genomic Encyclopedia of Type Strains, Phase IV (KMG-IV): sequencing the most valuable type-strain genomes for metagenomic binning, comparative biology and taxonomic classification.</title>
        <authorList>
            <person name="Goeker M."/>
        </authorList>
    </citation>
    <scope>NUCLEOTIDE SEQUENCE [LARGE SCALE GENOMIC DNA]</scope>
    <source>
        <strain evidence="3 5">DSM 3764</strain>
    </source>
</reference>
<feature type="domain" description="CheW-like" evidence="1">
    <location>
        <begin position="27"/>
        <end position="165"/>
    </location>
</feature>
<dbReference type="InterPro" id="IPR002545">
    <property type="entry name" value="CheW-lke_dom"/>
</dbReference>
<dbReference type="PROSITE" id="PS50851">
    <property type="entry name" value="CHEW"/>
    <property type="match status" value="1"/>
</dbReference>
<dbReference type="GO" id="GO:0005829">
    <property type="term" value="C:cytosol"/>
    <property type="evidence" value="ECO:0007669"/>
    <property type="project" value="TreeGrafter"/>
</dbReference>
<dbReference type="EMBL" id="SMBT01000006">
    <property type="protein sequence ID" value="TCU86278.1"/>
    <property type="molecule type" value="Genomic_DNA"/>
</dbReference>
<evidence type="ECO:0000313" key="5">
    <source>
        <dbReference type="Proteomes" id="UP000295794"/>
    </source>
</evidence>
<dbReference type="Proteomes" id="UP000255108">
    <property type="component" value="Unassembled WGS sequence"/>
</dbReference>
<dbReference type="EMBL" id="UGHR01000003">
    <property type="protein sequence ID" value="STR44689.1"/>
    <property type="molecule type" value="Genomic_DNA"/>
</dbReference>
<name>A0A377SW30_9NEIS</name>
<dbReference type="InterPro" id="IPR039315">
    <property type="entry name" value="CheW"/>
</dbReference>
<dbReference type="PANTHER" id="PTHR22617">
    <property type="entry name" value="CHEMOTAXIS SENSOR HISTIDINE KINASE-RELATED"/>
    <property type="match status" value="1"/>
</dbReference>
<dbReference type="Gene3D" id="2.30.30.40">
    <property type="entry name" value="SH3 Domains"/>
    <property type="match status" value="1"/>
</dbReference>
<dbReference type="GO" id="GO:0006935">
    <property type="term" value="P:chemotaxis"/>
    <property type="evidence" value="ECO:0007669"/>
    <property type="project" value="InterPro"/>
</dbReference>
<protein>
    <submittedName>
        <fullName evidence="2">CheW-like domain</fullName>
    </submittedName>
    <submittedName>
        <fullName evidence="3">Twitching motility protein PilI</fullName>
    </submittedName>
</protein>
<evidence type="ECO:0000313" key="3">
    <source>
        <dbReference type="EMBL" id="TCU86278.1"/>
    </source>
</evidence>
<reference evidence="2 4" key="1">
    <citation type="submission" date="2018-06" db="EMBL/GenBank/DDBJ databases">
        <authorList>
            <consortium name="Pathogen Informatics"/>
            <person name="Doyle S."/>
        </authorList>
    </citation>
    <scope>NUCLEOTIDE SEQUENCE [LARGE SCALE GENOMIC DNA]</scope>
    <source>
        <strain evidence="2 4">NCTC11159</strain>
    </source>
</reference>
<sequence length="171" mass="18460">MAKRISLRDYQEGVMARLKSVTSTAQVDARLGVRIGGENWLVDLSDVAEVMPLPAIATVPLVQPWFKGVANLRGNLVSVSDLAAFMGAGSLSSTPAARLLLIHSRHILHCAVLVDRMLGLKHLADLTPDYLLTRSSAWTGDAYRDAAGVSWRCLDIQALVAQPAFLQTGQI</sequence>
<gene>
    <name evidence="3" type="ORF">EV682_106166</name>
    <name evidence="2" type="ORF">NCTC11159_03232</name>
</gene>
<dbReference type="Pfam" id="PF01584">
    <property type="entry name" value="CheW"/>
    <property type="match status" value="1"/>
</dbReference>
<dbReference type="OrthoDB" id="5298045at2"/>
<dbReference type="GO" id="GO:0007165">
    <property type="term" value="P:signal transduction"/>
    <property type="evidence" value="ECO:0007669"/>
    <property type="project" value="InterPro"/>
</dbReference>
<evidence type="ECO:0000313" key="2">
    <source>
        <dbReference type="EMBL" id="STR44689.1"/>
    </source>
</evidence>
<dbReference type="Gene3D" id="2.40.50.180">
    <property type="entry name" value="CheA-289, Domain 4"/>
    <property type="match status" value="1"/>
</dbReference>
<proteinExistence type="predicted"/>
<dbReference type="AlphaFoldDB" id="A0A377SW30"/>
<dbReference type="Proteomes" id="UP000295794">
    <property type="component" value="Unassembled WGS sequence"/>
</dbReference>
<evidence type="ECO:0000259" key="1">
    <source>
        <dbReference type="PROSITE" id="PS50851"/>
    </source>
</evidence>
<organism evidence="2 4">
    <name type="scientific">Iodobacter fluviatilis</name>
    <dbReference type="NCBI Taxonomy" id="537"/>
    <lineage>
        <taxon>Bacteria</taxon>
        <taxon>Pseudomonadati</taxon>
        <taxon>Pseudomonadota</taxon>
        <taxon>Betaproteobacteria</taxon>
        <taxon>Neisseriales</taxon>
        <taxon>Chitinibacteraceae</taxon>
        <taxon>Iodobacter</taxon>
    </lineage>
</organism>